<reference evidence="2" key="1">
    <citation type="journal article" date="2019" name="Int. J. Syst. Evol. Microbiol.">
        <title>The Global Catalogue of Microorganisms (GCM) 10K type strain sequencing project: providing services to taxonomists for standard genome sequencing and annotation.</title>
        <authorList>
            <consortium name="The Broad Institute Genomics Platform"/>
            <consortium name="The Broad Institute Genome Sequencing Center for Infectious Disease"/>
            <person name="Wu L."/>
            <person name="Ma J."/>
        </authorList>
    </citation>
    <scope>NUCLEOTIDE SEQUENCE [LARGE SCALE GENOMIC DNA]</scope>
    <source>
        <strain evidence="2">CECT 7649</strain>
    </source>
</reference>
<dbReference type="RefSeq" id="WP_354839876.1">
    <property type="nucleotide sequence ID" value="NZ_JBHTCG010000015.1"/>
</dbReference>
<evidence type="ECO:0000313" key="1">
    <source>
        <dbReference type="EMBL" id="MFC7385008.1"/>
    </source>
</evidence>
<sequence length="125" mass="13285">MNENHSVPVVRLHADEDGESHFTDDSMTLGLAEFAPPAPAILVSPPTAAARSMFLALPDNWSSEAHPAPREQLMVMMSGAIEVTVSDGETRTFTTGDVIMIEDTTGRGHTTRSAAPNALAIVVQT</sequence>
<comment type="caution">
    <text evidence="1">The sequence shown here is derived from an EMBL/GenBank/DDBJ whole genome shotgun (WGS) entry which is preliminary data.</text>
</comment>
<dbReference type="Proteomes" id="UP001596496">
    <property type="component" value="Unassembled WGS sequence"/>
</dbReference>
<gene>
    <name evidence="1" type="ORF">ACFQSB_22545</name>
</gene>
<name>A0ABW2P7B9_9ACTN</name>
<dbReference type="InterPro" id="IPR011051">
    <property type="entry name" value="RmlC_Cupin_sf"/>
</dbReference>
<protein>
    <recommendedName>
        <fullName evidence="3">Cupin domain-containing protein</fullName>
    </recommendedName>
</protein>
<organism evidence="1 2">
    <name type="scientific">Sphaerisporangium rhizosphaerae</name>
    <dbReference type="NCBI Taxonomy" id="2269375"/>
    <lineage>
        <taxon>Bacteria</taxon>
        <taxon>Bacillati</taxon>
        <taxon>Actinomycetota</taxon>
        <taxon>Actinomycetes</taxon>
        <taxon>Streptosporangiales</taxon>
        <taxon>Streptosporangiaceae</taxon>
        <taxon>Sphaerisporangium</taxon>
    </lineage>
</organism>
<keyword evidence="2" id="KW-1185">Reference proteome</keyword>
<dbReference type="SUPFAM" id="SSF51182">
    <property type="entry name" value="RmlC-like cupins"/>
    <property type="match status" value="1"/>
</dbReference>
<dbReference type="EMBL" id="JBHTCG010000015">
    <property type="protein sequence ID" value="MFC7385008.1"/>
    <property type="molecule type" value="Genomic_DNA"/>
</dbReference>
<accession>A0ABW2P7B9</accession>
<evidence type="ECO:0008006" key="3">
    <source>
        <dbReference type="Google" id="ProtNLM"/>
    </source>
</evidence>
<proteinExistence type="predicted"/>
<dbReference type="Gene3D" id="2.60.120.10">
    <property type="entry name" value="Jelly Rolls"/>
    <property type="match status" value="1"/>
</dbReference>
<dbReference type="InterPro" id="IPR014710">
    <property type="entry name" value="RmlC-like_jellyroll"/>
</dbReference>
<evidence type="ECO:0000313" key="2">
    <source>
        <dbReference type="Proteomes" id="UP001596496"/>
    </source>
</evidence>